<sequence>MDENQVIWQELRTKQNHLDLLDERNRFIRQQREEQFENLQQKRNQLLHMMERKYQMMQHYLGQVDVDTTEERARLNRIASDFSQAVSIGFIRNQRALEQSIEKEEIEYRRERRKLEEDIDTLHRRKTTLEQEKRKG</sequence>
<dbReference type="EMBL" id="JPFY01000013">
    <property type="protein sequence ID" value="KEQ44859.1"/>
    <property type="molecule type" value="Genomic_DNA"/>
</dbReference>
<accession>A0A081QPI6</accession>
<proteinExistence type="predicted"/>
<evidence type="ECO:0000313" key="3">
    <source>
        <dbReference type="Proteomes" id="UP000028089"/>
    </source>
</evidence>
<reference evidence="2 3" key="1">
    <citation type="submission" date="2014-05" db="EMBL/GenBank/DDBJ databases">
        <authorList>
            <person name="Daugherty S.C."/>
            <person name="Tallon L.J."/>
            <person name="Sadzewicz L."/>
            <person name="Kilian M."/>
            <person name="Tettelin H."/>
        </authorList>
    </citation>
    <scope>NUCLEOTIDE SEQUENCE [LARGE SCALE GENOMIC DNA]</scope>
    <source>
        <strain evidence="2 3">SK578</strain>
    </source>
</reference>
<dbReference type="AlphaFoldDB" id="A0A081QPI6"/>
<name>A0A081QPI6_STRMT</name>
<evidence type="ECO:0000313" key="2">
    <source>
        <dbReference type="EMBL" id="KEQ44859.1"/>
    </source>
</evidence>
<feature type="region of interest" description="Disordered" evidence="1">
    <location>
        <begin position="117"/>
        <end position="136"/>
    </location>
</feature>
<evidence type="ECO:0000256" key="1">
    <source>
        <dbReference type="SAM" id="MobiDB-lite"/>
    </source>
</evidence>
<gene>
    <name evidence="2" type="ORF">SK578_0955</name>
</gene>
<dbReference type="Proteomes" id="UP000028089">
    <property type="component" value="Unassembled WGS sequence"/>
</dbReference>
<protein>
    <submittedName>
        <fullName evidence="2">Uncharacterized protein</fullName>
    </submittedName>
</protein>
<organism evidence="2 3">
    <name type="scientific">Streptococcus mitis</name>
    <dbReference type="NCBI Taxonomy" id="28037"/>
    <lineage>
        <taxon>Bacteria</taxon>
        <taxon>Bacillati</taxon>
        <taxon>Bacillota</taxon>
        <taxon>Bacilli</taxon>
        <taxon>Lactobacillales</taxon>
        <taxon>Streptococcaceae</taxon>
        <taxon>Streptococcus</taxon>
        <taxon>Streptococcus mitis group</taxon>
    </lineage>
</organism>
<dbReference type="PATRIC" id="fig|28037.93.peg.913"/>
<dbReference type="RefSeq" id="WP_042750981.1">
    <property type="nucleotide sequence ID" value="NZ_JPFY01000013.1"/>
</dbReference>
<comment type="caution">
    <text evidence="2">The sequence shown here is derived from an EMBL/GenBank/DDBJ whole genome shotgun (WGS) entry which is preliminary data.</text>
</comment>